<dbReference type="RefSeq" id="WP_061995713.1">
    <property type="nucleotide sequence ID" value="NZ_JAAGPU010000020.1"/>
</dbReference>
<name>A0A6M0H5S9_9CLOT</name>
<dbReference type="Pfam" id="PF03885">
    <property type="entry name" value="DUF327"/>
    <property type="match status" value="1"/>
</dbReference>
<keyword evidence="2" id="KW-1185">Reference proteome</keyword>
<organism evidence="1 2">
    <name type="scientific">Clostridium senegalense</name>
    <dbReference type="NCBI Taxonomy" id="1465809"/>
    <lineage>
        <taxon>Bacteria</taxon>
        <taxon>Bacillati</taxon>
        <taxon>Bacillota</taxon>
        <taxon>Clostridia</taxon>
        <taxon>Eubacteriales</taxon>
        <taxon>Clostridiaceae</taxon>
        <taxon>Clostridium</taxon>
    </lineage>
</organism>
<dbReference type="Proteomes" id="UP000481872">
    <property type="component" value="Unassembled WGS sequence"/>
</dbReference>
<proteinExistence type="predicted"/>
<sequence>MEISKLRNSPQIQRSGSKINKQLDFSKNFNFAQQKKSEEQLKQMLKNIKNKGTKLVASKNYADVKAYKREIKAYLESVLAFMYSVKKDTSFWQTQYFITVDIIDKKLEELTQDLLNEQKENLDVASTVDEITGLIVDIYK</sequence>
<accession>A0A6M0H5S9</accession>
<evidence type="ECO:0000313" key="2">
    <source>
        <dbReference type="Proteomes" id="UP000481872"/>
    </source>
</evidence>
<comment type="caution">
    <text evidence="1">The sequence shown here is derived from an EMBL/GenBank/DDBJ whole genome shotgun (WGS) entry which is preliminary data.</text>
</comment>
<protein>
    <submittedName>
        <fullName evidence="1">YaaR family protein</fullName>
    </submittedName>
</protein>
<dbReference type="Gene3D" id="1.20.120.490">
    <property type="entry name" value="Hypothetical protein TM1646-like domain"/>
    <property type="match status" value="1"/>
</dbReference>
<dbReference type="InterPro" id="IPR024042">
    <property type="entry name" value="TM1646-like_dom_sf"/>
</dbReference>
<dbReference type="EMBL" id="JAAGPU010000020">
    <property type="protein sequence ID" value="NEU05413.1"/>
    <property type="molecule type" value="Genomic_DNA"/>
</dbReference>
<evidence type="ECO:0000313" key="1">
    <source>
        <dbReference type="EMBL" id="NEU05413.1"/>
    </source>
</evidence>
<dbReference type="InterPro" id="IPR005585">
    <property type="entry name" value="DUF327"/>
</dbReference>
<reference evidence="1 2" key="1">
    <citation type="submission" date="2020-02" db="EMBL/GenBank/DDBJ databases">
        <title>Genome assembly of a novel Clostridium senegalense strain.</title>
        <authorList>
            <person name="Gupta T.B."/>
            <person name="Jauregui R."/>
            <person name="Maclean P."/>
            <person name="Nawarathana A."/>
            <person name="Brightwell G."/>
        </authorList>
    </citation>
    <scope>NUCLEOTIDE SEQUENCE [LARGE SCALE GENOMIC DNA]</scope>
    <source>
        <strain evidence="1 2">AGRFS4</strain>
    </source>
</reference>
<gene>
    <name evidence="1" type="ORF">G3M99_11210</name>
</gene>
<dbReference type="AlphaFoldDB" id="A0A6M0H5S9"/>
<dbReference type="SUPFAM" id="SSF158397">
    <property type="entry name" value="TM1646-like"/>
    <property type="match status" value="1"/>
</dbReference>